<evidence type="ECO:0008006" key="3">
    <source>
        <dbReference type="Google" id="ProtNLM"/>
    </source>
</evidence>
<dbReference type="SUPFAM" id="SSF53474">
    <property type="entry name" value="alpha/beta-Hydrolases"/>
    <property type="match status" value="1"/>
</dbReference>
<evidence type="ECO:0000313" key="1">
    <source>
        <dbReference type="EMBL" id="KIX06785.1"/>
    </source>
</evidence>
<dbReference type="GeneID" id="25292832"/>
<dbReference type="InterPro" id="IPR029058">
    <property type="entry name" value="AB_hydrolase_fold"/>
</dbReference>
<keyword evidence="2" id="KW-1185">Reference proteome</keyword>
<dbReference type="AlphaFoldDB" id="A0A0D2JCE9"/>
<accession>A0A0D2JCE9</accession>
<dbReference type="EMBL" id="KN847477">
    <property type="protein sequence ID" value="KIX06785.1"/>
    <property type="molecule type" value="Genomic_DNA"/>
</dbReference>
<dbReference type="Proteomes" id="UP000053617">
    <property type="component" value="Unassembled WGS sequence"/>
</dbReference>
<evidence type="ECO:0000313" key="2">
    <source>
        <dbReference type="Proteomes" id="UP000053617"/>
    </source>
</evidence>
<dbReference type="HOGENOM" id="CLU_706227_0_0_1"/>
<proteinExistence type="predicted"/>
<dbReference type="VEuPathDB" id="FungiDB:Z518_04761"/>
<dbReference type="OrthoDB" id="2891848at2759"/>
<protein>
    <recommendedName>
        <fullName evidence="3">AB hydrolase-1 domain-containing protein</fullName>
    </recommendedName>
</protein>
<dbReference type="RefSeq" id="XP_013273921.1">
    <property type="nucleotide sequence ID" value="XM_013418467.1"/>
</dbReference>
<sequence length="363" mass="40712">MSTSRKPGFLYTGEKISVVNNAPTMTYFVRGDPAKPMIVVIPGAAHPARIFYGGHENSDPVDFIGHWFTRFGYSFLAISYPFESEPALLPADRPDFTVQEWGNQAAEVTMQIIKQENLPRRAILLMWSMAGKILQPYFQAAHNYAFDVDFAVSLVATPAIRGLRERPPGTTSSKTGYCIASPQIKQSFLLHLQEQSAINGGKCIIPDDTYVREYVANLPVGLTGWGYRWSEQDRQLIDDKNVAFEVADQTSMGDLPYLCSIYGDSPADLRHSIADKYTWGFMMMYQLMGTLTPAEKMFLIENPEKGKRVTRIIQGAPDRLSALVQGGHHFFIGEKGAKRTAELVVRFEKDLAHLKSELRAVFQ</sequence>
<organism evidence="1 2">
    <name type="scientific">Rhinocladiella mackenziei CBS 650.93</name>
    <dbReference type="NCBI Taxonomy" id="1442369"/>
    <lineage>
        <taxon>Eukaryota</taxon>
        <taxon>Fungi</taxon>
        <taxon>Dikarya</taxon>
        <taxon>Ascomycota</taxon>
        <taxon>Pezizomycotina</taxon>
        <taxon>Eurotiomycetes</taxon>
        <taxon>Chaetothyriomycetidae</taxon>
        <taxon>Chaetothyriales</taxon>
        <taxon>Herpotrichiellaceae</taxon>
        <taxon>Rhinocladiella</taxon>
    </lineage>
</organism>
<name>A0A0D2JCE9_9EURO</name>
<gene>
    <name evidence="1" type="ORF">Z518_04761</name>
</gene>
<reference evidence="1 2" key="1">
    <citation type="submission" date="2015-01" db="EMBL/GenBank/DDBJ databases">
        <title>The Genome Sequence of Rhinocladiella mackenzie CBS 650.93.</title>
        <authorList>
            <consortium name="The Broad Institute Genomics Platform"/>
            <person name="Cuomo C."/>
            <person name="de Hoog S."/>
            <person name="Gorbushina A."/>
            <person name="Stielow B."/>
            <person name="Teixiera M."/>
            <person name="Abouelleil A."/>
            <person name="Chapman S.B."/>
            <person name="Priest M."/>
            <person name="Young S.K."/>
            <person name="Wortman J."/>
            <person name="Nusbaum C."/>
            <person name="Birren B."/>
        </authorList>
    </citation>
    <scope>NUCLEOTIDE SEQUENCE [LARGE SCALE GENOMIC DNA]</scope>
    <source>
        <strain evidence="1 2">CBS 650.93</strain>
    </source>
</reference>